<comment type="caution">
    <text evidence="3">The sequence shown here is derived from an EMBL/GenBank/DDBJ whole genome shotgun (WGS) entry which is preliminary data.</text>
</comment>
<dbReference type="InterPro" id="IPR019223">
    <property type="entry name" value="DUF2147"/>
</dbReference>
<dbReference type="RefSeq" id="WP_120383752.1">
    <property type="nucleotide sequence ID" value="NZ_RAXT01000011.1"/>
</dbReference>
<feature type="chain" id="PRO_5017382186" evidence="1">
    <location>
        <begin position="23"/>
        <end position="149"/>
    </location>
</feature>
<evidence type="ECO:0000313" key="3">
    <source>
        <dbReference type="EMBL" id="RKG38432.1"/>
    </source>
</evidence>
<dbReference type="AlphaFoldDB" id="A0A3A8EU84"/>
<evidence type="ECO:0000259" key="2">
    <source>
        <dbReference type="Pfam" id="PF09917"/>
    </source>
</evidence>
<dbReference type="Proteomes" id="UP000280405">
    <property type="component" value="Unassembled WGS sequence"/>
</dbReference>
<dbReference type="Gene3D" id="2.40.128.520">
    <property type="match status" value="1"/>
</dbReference>
<gene>
    <name evidence="3" type="ORF">D7V20_07830</name>
</gene>
<proteinExistence type="predicted"/>
<feature type="signal peptide" evidence="1">
    <location>
        <begin position="1"/>
        <end position="22"/>
    </location>
</feature>
<dbReference type="PANTHER" id="PTHR36919">
    <property type="entry name" value="BLR1215 PROTEIN"/>
    <property type="match status" value="1"/>
</dbReference>
<reference evidence="3 4" key="1">
    <citation type="submission" date="2018-09" db="EMBL/GenBank/DDBJ databases">
        <title>The draft genome of Acinetobacter spp. strains.</title>
        <authorList>
            <person name="Qin J."/>
            <person name="Feng Y."/>
            <person name="Zong Z."/>
        </authorList>
    </citation>
    <scope>NUCLEOTIDE SEQUENCE [LARGE SCALE GENOMIC DNA]</scope>
    <source>
        <strain evidence="3 4">WCHAc060115</strain>
    </source>
</reference>
<keyword evidence="4" id="KW-1185">Reference proteome</keyword>
<sequence>MWTKFKFSLSIVMLSLSQFAFAEDISGLWQSIDDQTGAPKGIVRISKDANGTYIGTITKITPRVGYKPKEFCVNCPAPYTNKPIIGLNVIQGLKQKDAENYEGGKILDPNTGKIYSLKAKLSSNGKKLVLRGYIGIAALGRSQTWIRAY</sequence>
<name>A0A3A8EU84_9GAMM</name>
<accession>A0A3A8EU84</accession>
<dbReference type="EMBL" id="RAXT01000011">
    <property type="protein sequence ID" value="RKG38432.1"/>
    <property type="molecule type" value="Genomic_DNA"/>
</dbReference>
<dbReference type="PANTHER" id="PTHR36919:SF3">
    <property type="entry name" value="BLL5882 PROTEIN"/>
    <property type="match status" value="1"/>
</dbReference>
<evidence type="ECO:0000313" key="4">
    <source>
        <dbReference type="Proteomes" id="UP000280405"/>
    </source>
</evidence>
<feature type="domain" description="DUF2147" evidence="2">
    <location>
        <begin position="27"/>
        <end position="147"/>
    </location>
</feature>
<evidence type="ECO:0000256" key="1">
    <source>
        <dbReference type="SAM" id="SignalP"/>
    </source>
</evidence>
<protein>
    <submittedName>
        <fullName evidence="3">DUF2147 domain-containing protein</fullName>
    </submittedName>
</protein>
<dbReference type="OrthoDB" id="9814399at2"/>
<organism evidence="3 4">
    <name type="scientific">Acinetobacter rongchengensis</name>
    <dbReference type="NCBI Taxonomy" id="2419601"/>
    <lineage>
        <taxon>Bacteria</taxon>
        <taxon>Pseudomonadati</taxon>
        <taxon>Pseudomonadota</taxon>
        <taxon>Gammaproteobacteria</taxon>
        <taxon>Moraxellales</taxon>
        <taxon>Moraxellaceae</taxon>
        <taxon>Acinetobacter</taxon>
    </lineage>
</organism>
<dbReference type="Pfam" id="PF09917">
    <property type="entry name" value="DUF2147"/>
    <property type="match status" value="1"/>
</dbReference>
<keyword evidence="1" id="KW-0732">Signal</keyword>